<reference evidence="1" key="1">
    <citation type="submission" date="2018-05" db="EMBL/GenBank/DDBJ databases">
        <authorList>
            <person name="Lanie J.A."/>
            <person name="Ng W.-L."/>
            <person name="Kazmierczak K.M."/>
            <person name="Andrzejewski T.M."/>
            <person name="Davidsen T.M."/>
            <person name="Wayne K.J."/>
            <person name="Tettelin H."/>
            <person name="Glass J.I."/>
            <person name="Rusch D."/>
            <person name="Podicherti R."/>
            <person name="Tsui H.-C.T."/>
            <person name="Winkler M.E."/>
        </authorList>
    </citation>
    <scope>NUCLEOTIDE SEQUENCE</scope>
</reference>
<gene>
    <name evidence="1" type="ORF">METZ01_LOCUS280229</name>
</gene>
<organism evidence="1">
    <name type="scientific">marine metagenome</name>
    <dbReference type="NCBI Taxonomy" id="408172"/>
    <lineage>
        <taxon>unclassified sequences</taxon>
        <taxon>metagenomes</taxon>
        <taxon>ecological metagenomes</taxon>
    </lineage>
</organism>
<protein>
    <submittedName>
        <fullName evidence="1">Uncharacterized protein</fullName>
    </submittedName>
</protein>
<sequence length="28" mass="3288">MYELKKVTKLMVKNLNQLIIHSTNIDSL</sequence>
<evidence type="ECO:0000313" key="1">
    <source>
        <dbReference type="EMBL" id="SVC27375.1"/>
    </source>
</evidence>
<dbReference type="EMBL" id="UINC01082528">
    <property type="protein sequence ID" value="SVC27375.1"/>
    <property type="molecule type" value="Genomic_DNA"/>
</dbReference>
<accession>A0A382KUZ1</accession>
<name>A0A382KUZ1_9ZZZZ</name>
<proteinExistence type="predicted"/>
<dbReference type="AlphaFoldDB" id="A0A382KUZ1"/>